<accession>A0A803QDI1</accession>
<dbReference type="EnsemblPlants" id="evm.model.09.1145">
    <property type="protein sequence ID" value="cds.evm.model.09.1145"/>
    <property type="gene ID" value="evm.TU.09.1145"/>
</dbReference>
<organism evidence="1 2">
    <name type="scientific">Cannabis sativa</name>
    <name type="common">Hemp</name>
    <name type="synonym">Marijuana</name>
    <dbReference type="NCBI Taxonomy" id="3483"/>
    <lineage>
        <taxon>Eukaryota</taxon>
        <taxon>Viridiplantae</taxon>
        <taxon>Streptophyta</taxon>
        <taxon>Embryophyta</taxon>
        <taxon>Tracheophyta</taxon>
        <taxon>Spermatophyta</taxon>
        <taxon>Magnoliopsida</taxon>
        <taxon>eudicotyledons</taxon>
        <taxon>Gunneridae</taxon>
        <taxon>Pentapetalae</taxon>
        <taxon>rosids</taxon>
        <taxon>fabids</taxon>
        <taxon>Rosales</taxon>
        <taxon>Cannabaceae</taxon>
        <taxon>Cannabis</taxon>
    </lineage>
</organism>
<dbReference type="AlphaFoldDB" id="A0A803QDI1"/>
<protein>
    <submittedName>
        <fullName evidence="1">Uncharacterized protein</fullName>
    </submittedName>
</protein>
<dbReference type="Proteomes" id="UP000596661">
    <property type="component" value="Chromosome 9"/>
</dbReference>
<sequence length="138" mass="14222">LGPNKALCVGSRPGLGLVSWTPDLGSRPRGLVPSSGPGSKLALSFGVVGQISHKIYVPKISISSLGLGPSLCSQILILSWSKSFFGRVPDLGLCPVSAGSRALTCPALESSLSLGLRLVLGFGFCLFCPVLGPSLESW</sequence>
<reference evidence="1" key="1">
    <citation type="submission" date="2018-11" db="EMBL/GenBank/DDBJ databases">
        <authorList>
            <person name="Grassa J C."/>
        </authorList>
    </citation>
    <scope>NUCLEOTIDE SEQUENCE [LARGE SCALE GENOMIC DNA]</scope>
</reference>
<dbReference type="EMBL" id="UZAU01000754">
    <property type="status" value="NOT_ANNOTATED_CDS"/>
    <property type="molecule type" value="Genomic_DNA"/>
</dbReference>
<reference evidence="1" key="2">
    <citation type="submission" date="2021-03" db="UniProtKB">
        <authorList>
            <consortium name="EnsemblPlants"/>
        </authorList>
    </citation>
    <scope>IDENTIFICATION</scope>
</reference>
<evidence type="ECO:0000313" key="2">
    <source>
        <dbReference type="Proteomes" id="UP000596661"/>
    </source>
</evidence>
<keyword evidence="2" id="KW-1185">Reference proteome</keyword>
<name>A0A803QDI1_CANSA</name>
<dbReference type="Gramene" id="evm.model.09.1145">
    <property type="protein sequence ID" value="cds.evm.model.09.1145"/>
    <property type="gene ID" value="evm.TU.09.1145"/>
</dbReference>
<evidence type="ECO:0000313" key="1">
    <source>
        <dbReference type="EnsemblPlants" id="cds.evm.model.09.1145"/>
    </source>
</evidence>
<proteinExistence type="predicted"/>